<keyword evidence="2" id="KW-0169">Cobalamin biosynthesis</keyword>
<dbReference type="InterPro" id="IPR014777">
    <property type="entry name" value="4pyrrole_Mease_sub1"/>
</dbReference>
<dbReference type="Gene3D" id="3.40.1570.10">
    <property type="entry name" value="HemS/ChuS/ChuX like domains"/>
    <property type="match status" value="1"/>
</dbReference>
<organism evidence="7">
    <name type="scientific">hydrothermal vent metagenome</name>
    <dbReference type="NCBI Taxonomy" id="652676"/>
    <lineage>
        <taxon>unclassified sequences</taxon>
        <taxon>metagenomes</taxon>
        <taxon>ecological metagenomes</taxon>
    </lineage>
</organism>
<dbReference type="UniPathway" id="UPA00148"/>
<dbReference type="InterPro" id="IPR014776">
    <property type="entry name" value="4pyrrole_Mease_sub2"/>
</dbReference>
<keyword evidence="5" id="KW-0949">S-adenosyl-L-methionine</keyword>
<evidence type="ECO:0000313" key="7">
    <source>
        <dbReference type="EMBL" id="VAX00921.1"/>
    </source>
</evidence>
<gene>
    <name evidence="7" type="ORF">MNBD_GAMMA20-2504</name>
</gene>
<dbReference type="InterPro" id="IPR035996">
    <property type="entry name" value="4pyrrol_Methylase_sf"/>
</dbReference>
<evidence type="ECO:0000256" key="2">
    <source>
        <dbReference type="ARBA" id="ARBA00022573"/>
    </source>
</evidence>
<dbReference type="InterPro" id="IPR010413">
    <property type="entry name" value="HutX-like"/>
</dbReference>
<evidence type="ECO:0000256" key="4">
    <source>
        <dbReference type="ARBA" id="ARBA00022679"/>
    </source>
</evidence>
<dbReference type="SUPFAM" id="SSF53790">
    <property type="entry name" value="Tetrapyrrole methylase"/>
    <property type="match status" value="1"/>
</dbReference>
<dbReference type="GO" id="GO:0009236">
    <property type="term" value="P:cobalamin biosynthetic process"/>
    <property type="evidence" value="ECO:0007669"/>
    <property type="project" value="UniProtKB-UniPathway"/>
</dbReference>
<comment type="pathway">
    <text evidence="1">Cofactor biosynthesis; adenosylcobalamin biosynthesis.</text>
</comment>
<evidence type="ECO:0000256" key="3">
    <source>
        <dbReference type="ARBA" id="ARBA00022603"/>
    </source>
</evidence>
<sequence>MNKGKILLVGFGPGAEAHMSVRALQAIEEAQVVIGYSTYINLVKNLLAGKEVIRKGMTEEIDRSIEAYEQAQLGKTVALISSGDIGVYGMAGPTYEVLLQSGWQPGCGIDVEIIPGSTALSACASLVGAPLTHDFCSISLSDLLTPWPTIAKRIDAAGRSDFVVALYNPKSGRRTQQIVEAQRILLQYRKPDTPVAIVKSAYREAQNIQMVRLDEMKDCKIGMLTTVLIGNSSTYLEQGLMITPRGYANKYENMTGDAIEGEKRGRSLSMGLTGWKGCVRAYLRKNHGVSLREVAHHFDSPTGDIIAAISEASIDNDEKDSAGEYTAARVQHPIDSVIKAAKHWGQLRAVIRNDAGAVSELMVHANDFTMRRDWLNIENEHYHLHINGSKMQQAWFIRRGDTLCGVHFTDQQNETLFNLSLIRKNNAFNRAALQAFEQDWAALTATNQQEKASNE</sequence>
<dbReference type="SUPFAM" id="SSF144064">
    <property type="entry name" value="Heme iron utilization protein-like"/>
    <property type="match status" value="1"/>
</dbReference>
<protein>
    <submittedName>
        <fullName evidence="7">Cobalt-precorrin-3 C(17)-methyltransferase</fullName>
        <ecNumber evidence="7">2.1.1.272</ecNumber>
    </submittedName>
</protein>
<dbReference type="InterPro" id="IPR051810">
    <property type="entry name" value="Precorrin_MeTrfase"/>
</dbReference>
<dbReference type="Pfam" id="PF00590">
    <property type="entry name" value="TP_methylase"/>
    <property type="match status" value="1"/>
</dbReference>
<evidence type="ECO:0000256" key="1">
    <source>
        <dbReference type="ARBA" id="ARBA00004953"/>
    </source>
</evidence>
<dbReference type="Gene3D" id="3.40.1010.10">
    <property type="entry name" value="Cobalt-precorrin-4 Transmethylase, Domain 1"/>
    <property type="match status" value="1"/>
</dbReference>
<keyword evidence="4 7" id="KW-0808">Transferase</keyword>
<accession>A0A3B1AGX7</accession>
<evidence type="ECO:0000259" key="6">
    <source>
        <dbReference type="Pfam" id="PF00590"/>
    </source>
</evidence>
<dbReference type="EC" id="2.1.1.272" evidence="7"/>
<dbReference type="CDD" id="cd11646">
    <property type="entry name" value="Precorrin_3B_C17_MT"/>
    <property type="match status" value="1"/>
</dbReference>
<dbReference type="PANTHER" id="PTHR47036:SF1">
    <property type="entry name" value="COBALT-FACTOR III C(17)-METHYLTRANSFERASE-RELATED"/>
    <property type="match status" value="1"/>
</dbReference>
<feature type="domain" description="Tetrapyrrole methylase" evidence="6">
    <location>
        <begin position="5"/>
        <end position="216"/>
    </location>
</feature>
<dbReference type="NCBIfam" id="TIGR01466">
    <property type="entry name" value="cobJ_cbiH"/>
    <property type="match status" value="1"/>
</dbReference>
<dbReference type="InterPro" id="IPR000878">
    <property type="entry name" value="4pyrrol_Mease"/>
</dbReference>
<evidence type="ECO:0000256" key="5">
    <source>
        <dbReference type="ARBA" id="ARBA00022691"/>
    </source>
</evidence>
<dbReference type="GO" id="GO:0008168">
    <property type="term" value="F:methyltransferase activity"/>
    <property type="evidence" value="ECO:0007669"/>
    <property type="project" value="UniProtKB-KW"/>
</dbReference>
<keyword evidence="3 7" id="KW-0489">Methyltransferase</keyword>
<proteinExistence type="predicted"/>
<dbReference type="GO" id="GO:0032259">
    <property type="term" value="P:methylation"/>
    <property type="evidence" value="ECO:0007669"/>
    <property type="project" value="UniProtKB-KW"/>
</dbReference>
<dbReference type="Pfam" id="PF06228">
    <property type="entry name" value="ChuX_HutX"/>
    <property type="match status" value="1"/>
</dbReference>
<reference evidence="7" key="1">
    <citation type="submission" date="2018-06" db="EMBL/GenBank/DDBJ databases">
        <authorList>
            <person name="Zhirakovskaya E."/>
        </authorList>
    </citation>
    <scope>NUCLEOTIDE SEQUENCE</scope>
</reference>
<dbReference type="Gene3D" id="3.30.950.10">
    <property type="entry name" value="Methyltransferase, Cobalt-precorrin-4 Transmethylase, Domain 2"/>
    <property type="match status" value="1"/>
</dbReference>
<dbReference type="InterPro" id="IPR053733">
    <property type="entry name" value="Heme_Transport_Util_sf"/>
</dbReference>
<dbReference type="EMBL" id="UOFU01000210">
    <property type="protein sequence ID" value="VAX00921.1"/>
    <property type="molecule type" value="Genomic_DNA"/>
</dbReference>
<dbReference type="AlphaFoldDB" id="A0A3B1AGX7"/>
<dbReference type="InterPro" id="IPR006363">
    <property type="entry name" value="Cbl_synth_CobJ/CibH_dom"/>
</dbReference>
<dbReference type="PANTHER" id="PTHR47036">
    <property type="entry name" value="COBALT-FACTOR III C(17)-METHYLTRANSFERASE-RELATED"/>
    <property type="match status" value="1"/>
</dbReference>
<name>A0A3B1AGX7_9ZZZZ</name>